<evidence type="ECO:0000313" key="2">
    <source>
        <dbReference type="Proteomes" id="UP001144978"/>
    </source>
</evidence>
<comment type="caution">
    <text evidence="1">The sequence shown here is derived from an EMBL/GenBank/DDBJ whole genome shotgun (WGS) entry which is preliminary data.</text>
</comment>
<keyword evidence="2" id="KW-1185">Reference proteome</keyword>
<protein>
    <submittedName>
        <fullName evidence="1">Uncharacterized protein</fullName>
    </submittedName>
</protein>
<evidence type="ECO:0000313" key="1">
    <source>
        <dbReference type="EMBL" id="KAJ2989856.1"/>
    </source>
</evidence>
<dbReference type="EMBL" id="JANSHE010002724">
    <property type="protein sequence ID" value="KAJ2989856.1"/>
    <property type="molecule type" value="Genomic_DNA"/>
</dbReference>
<dbReference type="Proteomes" id="UP001144978">
    <property type="component" value="Unassembled WGS sequence"/>
</dbReference>
<reference evidence="1" key="1">
    <citation type="submission" date="2022-08" db="EMBL/GenBank/DDBJ databases">
        <title>Genome Sequence of Pycnoporus sanguineus.</title>
        <authorList>
            <person name="Buettner E."/>
        </authorList>
    </citation>
    <scope>NUCLEOTIDE SEQUENCE</scope>
    <source>
        <strain evidence="1">CG-C14</strain>
    </source>
</reference>
<gene>
    <name evidence="1" type="ORF">NUW54_g8653</name>
</gene>
<organism evidence="1 2">
    <name type="scientific">Trametes sanguinea</name>
    <dbReference type="NCBI Taxonomy" id="158606"/>
    <lineage>
        <taxon>Eukaryota</taxon>
        <taxon>Fungi</taxon>
        <taxon>Dikarya</taxon>
        <taxon>Basidiomycota</taxon>
        <taxon>Agaricomycotina</taxon>
        <taxon>Agaricomycetes</taxon>
        <taxon>Polyporales</taxon>
        <taxon>Polyporaceae</taxon>
        <taxon>Trametes</taxon>
    </lineage>
</organism>
<name>A0ACC1PDD9_9APHY</name>
<accession>A0ACC1PDD9</accession>
<sequence length="389" mass="42034">MWCFFYEPERLPQSYNKWIMTLANLDPRLLAALRAIRTGNFSYQKGISIPPDLVSSLSRDLGYPATWGDPAVLPAYGGPQATHAWKALGVSGRDGRGGLPCEIVHGDVTGGSCFANAFIRGIQAFAEAVAIYLPVHVLPILLTRPRKLLQVPNLVSTLLSVGRSASFLSAFVSSIWFAVCFTRTLVLARMFPGVPHDFWDGPFGCTFVGPSSTLFDARIVEPRRLYAHIVICKALLAHSKGTIHPQTGPPPHPAVPGSSTFCIPPPSAAAYDTASFLSGPLSNASGAQFCDKHVLVFRVLAAAQNRCAYTLRSRDRIKSVGERGRYVASAASATGSPLQRASAADASMIQTRRDEVLNHVSYHVLSPPPRLRSDASNSLRSHMLGILPM</sequence>
<proteinExistence type="predicted"/>